<gene>
    <name evidence="1" type="primary">HaV53_ORF214</name>
</gene>
<protein>
    <submittedName>
        <fullName evidence="1">Uncharacterized protein</fullName>
    </submittedName>
</protein>
<organismHost>
    <name type="scientific">Heterosigma akashiwo</name>
    <name type="common">Chromophytic alga</name>
    <name type="synonym">Heterosigma carterae</name>
    <dbReference type="NCBI Taxonomy" id="2829"/>
</organismHost>
<dbReference type="GeneID" id="37618595"/>
<evidence type="ECO:0000313" key="2">
    <source>
        <dbReference type="Proteomes" id="UP000232488"/>
    </source>
</evidence>
<dbReference type="Proteomes" id="UP000232488">
    <property type="component" value="Segment"/>
</dbReference>
<evidence type="ECO:0000313" key="1">
    <source>
        <dbReference type="EMBL" id="AOM63545.1"/>
    </source>
</evidence>
<dbReference type="EMBL" id="KX008963">
    <property type="protein sequence ID" value="AOM63545.1"/>
    <property type="molecule type" value="Genomic_DNA"/>
</dbReference>
<proteinExistence type="predicted"/>
<name>A0A1C9C5I6_HAV01</name>
<dbReference type="RefSeq" id="YP_009507611.1">
    <property type="nucleotide sequence ID" value="NC_038553.1"/>
</dbReference>
<sequence>MVTSDKHALIPTNVLPNVISSTIVTSVKHAFTVRKLVEIISTAFRSSEIVTSVKHAFSDLNVLLTDMSLLDIILYATISFASKLSTTVTSVKHAFVTFIRLPAALVKDTESTCA</sequence>
<dbReference type="KEGG" id="vg:37618595"/>
<reference evidence="1 2" key="1">
    <citation type="submission" date="2016-03" db="EMBL/GenBank/DDBJ databases">
        <title>Genome sequences of a Phycodnavirus, Heterosigma akashiwo virus strain 53.</title>
        <authorList>
            <person name="Ueki S."/>
            <person name="Ogura Y."/>
            <person name="Hayashi T."/>
        </authorList>
    </citation>
    <scope>NUCLEOTIDE SEQUENCE [LARGE SCALE GENOMIC DNA]</scope>
    <source>
        <strain evidence="1">HaV53</strain>
    </source>
</reference>
<accession>A0A1C9C5I6</accession>
<keyword evidence="2" id="KW-1185">Reference proteome</keyword>
<organism evidence="1 2">
    <name type="scientific">Heterosigma akashiwo virus 01</name>
    <name type="common">HaV01</name>
    <dbReference type="NCBI Taxonomy" id="97195"/>
    <lineage>
        <taxon>Viruses</taxon>
        <taxon>Varidnaviria</taxon>
        <taxon>Bamfordvirae</taxon>
        <taxon>Nucleocytoviricota</taxon>
        <taxon>Megaviricetes</taxon>
        <taxon>Algavirales</taxon>
        <taxon>Phycodnaviridae</taxon>
        <taxon>Raphidovirus</taxon>
        <taxon>Raphidovirus japonicum</taxon>
    </lineage>
</organism>